<dbReference type="Proteomes" id="UP000501649">
    <property type="component" value="Segment"/>
</dbReference>
<dbReference type="GeneID" id="55630625"/>
<keyword evidence="1" id="KW-1133">Transmembrane helix</keyword>
<name>A0A6M3T3W4_9CAUD</name>
<proteinExistence type="predicted"/>
<evidence type="ECO:0000313" key="3">
    <source>
        <dbReference type="Proteomes" id="UP000501649"/>
    </source>
</evidence>
<gene>
    <name evidence="2" type="primary">29</name>
    <name evidence="2" type="ORF">SEA_PHEDRO_29</name>
</gene>
<dbReference type="EMBL" id="MT310890">
    <property type="protein sequence ID" value="QJD52936.1"/>
    <property type="molecule type" value="Genomic_DNA"/>
</dbReference>
<evidence type="ECO:0000313" key="2">
    <source>
        <dbReference type="EMBL" id="QJD52936.1"/>
    </source>
</evidence>
<accession>A0A6M3T3W4</accession>
<keyword evidence="3" id="KW-1185">Reference proteome</keyword>
<keyword evidence="1" id="KW-0472">Membrane</keyword>
<organism evidence="2 3">
    <name type="scientific">Microbacterium phage Phedro</name>
    <dbReference type="NCBI Taxonomy" id="2725606"/>
    <lineage>
        <taxon>Viruses</taxon>
        <taxon>Duplodnaviria</taxon>
        <taxon>Heunggongvirae</taxon>
        <taxon>Uroviricota</taxon>
        <taxon>Caudoviricetes</taxon>
        <taxon>Eekayvirinae</taxon>
        <taxon>Akonivirus</taxon>
        <taxon>Akonivirus phedro</taxon>
    </lineage>
</organism>
<protein>
    <submittedName>
        <fullName evidence="2">Uncharacterized protein</fullName>
    </submittedName>
</protein>
<dbReference type="RefSeq" id="YP_009859523.1">
    <property type="nucleotide sequence ID" value="NC_048877.1"/>
</dbReference>
<feature type="transmembrane region" description="Helical" evidence="1">
    <location>
        <begin position="6"/>
        <end position="31"/>
    </location>
</feature>
<dbReference type="KEGG" id="vg:55630625"/>
<reference evidence="2 3" key="1">
    <citation type="submission" date="2020-04" db="EMBL/GenBank/DDBJ databases">
        <authorList>
            <person name="Batra A.D."/>
            <person name="Bennett R.M."/>
            <person name="Bhamidipati A."/>
            <person name="Chandaka A."/>
            <person name="Chongtham N."/>
            <person name="Gupta A."/>
            <person name="Gupta M."/>
            <person name="Karthikeyan G."/>
            <person name="Karthikeyan S."/>
            <person name="Klouda L.E."/>
            <person name="Kothari S.K."/>
            <person name="Mahesh M."/>
            <person name="Mehta A.C."/>
            <person name="Mikkelson C.L."/>
            <person name="Nguyen E.T."/>
            <person name="Nittur A."/>
            <person name="Patel J."/>
            <person name="Patel R."/>
            <person name="Peng M.L."/>
            <person name="Poole E.F."/>
            <person name="Reddy D."/>
            <person name="Scherreik M.P."/>
            <person name="Zacharias G."/>
            <person name="Toma J."/>
            <person name="Gurney S.M.R."/>
            <person name="Garlena R.A."/>
            <person name="Russell D.A."/>
            <person name="Pope W.H."/>
            <person name="Jacobs-Sera D."/>
            <person name="Hatfull G.F."/>
        </authorList>
    </citation>
    <scope>NUCLEOTIDE SEQUENCE [LARGE SCALE GENOMIC DNA]</scope>
</reference>
<evidence type="ECO:0000256" key="1">
    <source>
        <dbReference type="SAM" id="Phobius"/>
    </source>
</evidence>
<sequence>MDSVLVVVITAACIAVPACTLTWLFTAWYYIRVTELQISDSDTLTEQYYEEELERVRTWYDNVIDDLEKRSGLKARDENGRSL</sequence>
<keyword evidence="1" id="KW-0812">Transmembrane</keyword>